<evidence type="ECO:0000256" key="3">
    <source>
        <dbReference type="PROSITE-ProRule" id="PRU00284"/>
    </source>
</evidence>
<evidence type="ECO:0000256" key="1">
    <source>
        <dbReference type="ARBA" id="ARBA00023224"/>
    </source>
</evidence>
<dbReference type="PROSITE" id="PS50111">
    <property type="entry name" value="CHEMOTAXIS_TRANSDUC_2"/>
    <property type="match status" value="1"/>
</dbReference>
<protein>
    <recommendedName>
        <fullName evidence="4">Methyl-accepting transducer domain-containing protein</fullName>
    </recommendedName>
</protein>
<dbReference type="PANTHER" id="PTHR32089:SF112">
    <property type="entry name" value="LYSOZYME-LIKE PROTEIN-RELATED"/>
    <property type="match status" value="1"/>
</dbReference>
<evidence type="ECO:0000256" key="2">
    <source>
        <dbReference type="ARBA" id="ARBA00029447"/>
    </source>
</evidence>
<dbReference type="Proteomes" id="UP000436522">
    <property type="component" value="Unassembled WGS sequence"/>
</dbReference>
<dbReference type="PRINTS" id="PR00260">
    <property type="entry name" value="CHEMTRNSDUCR"/>
</dbReference>
<evidence type="ECO:0000313" key="5">
    <source>
        <dbReference type="EMBL" id="GFE50079.1"/>
    </source>
</evidence>
<dbReference type="GO" id="GO:0007165">
    <property type="term" value="P:signal transduction"/>
    <property type="evidence" value="ECO:0007669"/>
    <property type="project" value="UniProtKB-KW"/>
</dbReference>
<dbReference type="GO" id="GO:0004888">
    <property type="term" value="F:transmembrane signaling receptor activity"/>
    <property type="evidence" value="ECO:0007669"/>
    <property type="project" value="InterPro"/>
</dbReference>
<accession>A0A640VPY6</accession>
<organism evidence="5 6">
    <name type="scientific">Roseobacter cerasinus</name>
    <dbReference type="NCBI Taxonomy" id="2602289"/>
    <lineage>
        <taxon>Bacteria</taxon>
        <taxon>Pseudomonadati</taxon>
        <taxon>Pseudomonadota</taxon>
        <taxon>Alphaproteobacteria</taxon>
        <taxon>Rhodobacterales</taxon>
        <taxon>Roseobacteraceae</taxon>
        <taxon>Roseobacter</taxon>
    </lineage>
</organism>
<reference evidence="5 6" key="1">
    <citation type="submission" date="2019-12" db="EMBL/GenBank/DDBJ databases">
        <title>Roseobacter cerasinus sp. nov., isolated from seawater around aquaculture.</title>
        <authorList>
            <person name="Muramatsu S."/>
            <person name="Takabe Y."/>
            <person name="Mori K."/>
            <person name="Takaichi S."/>
            <person name="Hanada S."/>
        </authorList>
    </citation>
    <scope>NUCLEOTIDE SEQUENCE [LARGE SCALE GENOMIC DNA]</scope>
    <source>
        <strain evidence="5 6">AI77</strain>
    </source>
</reference>
<dbReference type="PANTHER" id="PTHR32089">
    <property type="entry name" value="METHYL-ACCEPTING CHEMOTAXIS PROTEIN MCPB"/>
    <property type="match status" value="1"/>
</dbReference>
<dbReference type="RefSeq" id="WP_275113667.1">
    <property type="nucleotide sequence ID" value="NZ_BLIV01000003.1"/>
</dbReference>
<name>A0A640VPY6_9RHOB</name>
<dbReference type="InterPro" id="IPR004089">
    <property type="entry name" value="MCPsignal_dom"/>
</dbReference>
<gene>
    <name evidence="5" type="ORF">So717_18320</name>
</gene>
<dbReference type="Gene3D" id="1.10.287.950">
    <property type="entry name" value="Methyl-accepting chemotaxis protein"/>
    <property type="match status" value="1"/>
</dbReference>
<keyword evidence="6" id="KW-1185">Reference proteome</keyword>
<dbReference type="Pfam" id="PF00015">
    <property type="entry name" value="MCPsignal"/>
    <property type="match status" value="1"/>
</dbReference>
<dbReference type="EMBL" id="BLIV01000003">
    <property type="protein sequence ID" value="GFE50079.1"/>
    <property type="molecule type" value="Genomic_DNA"/>
</dbReference>
<sequence>MSSKPDPRTADGEMSRDHALNLVLSRISRVPVAAMQVLVYHMETAAEQEGNVTPKEFARAAKMITEGRKALHRLVEDYLEPHDVALSEQLTEKLAVLTRSVDELHRLVSGATVTNDEIRGFKPAGDMYDLCCARVTQEVGAFSDLLGDFFLKLSDKDRSNVDDHTSAIAMEIGKIGRVINMVATNASIEAARVGDAGKGFTVIADEVKTLSSRVSSLSVSLTDNQNPN</sequence>
<proteinExistence type="inferred from homology"/>
<dbReference type="SUPFAM" id="SSF58104">
    <property type="entry name" value="Methyl-accepting chemotaxis protein (MCP) signaling domain"/>
    <property type="match status" value="1"/>
</dbReference>
<dbReference type="AlphaFoldDB" id="A0A640VPY6"/>
<dbReference type="GO" id="GO:0016020">
    <property type="term" value="C:membrane"/>
    <property type="evidence" value="ECO:0007669"/>
    <property type="project" value="InterPro"/>
</dbReference>
<keyword evidence="1 3" id="KW-0807">Transducer</keyword>
<dbReference type="InterPro" id="IPR004090">
    <property type="entry name" value="Chemotax_Me-accpt_rcpt"/>
</dbReference>
<dbReference type="GO" id="GO:0006935">
    <property type="term" value="P:chemotaxis"/>
    <property type="evidence" value="ECO:0007669"/>
    <property type="project" value="InterPro"/>
</dbReference>
<comment type="similarity">
    <text evidence="2">Belongs to the methyl-accepting chemotaxis (MCP) protein family.</text>
</comment>
<evidence type="ECO:0000313" key="6">
    <source>
        <dbReference type="Proteomes" id="UP000436522"/>
    </source>
</evidence>
<feature type="domain" description="Methyl-accepting transducer" evidence="4">
    <location>
        <begin position="172"/>
        <end position="213"/>
    </location>
</feature>
<comment type="caution">
    <text evidence="5">The sequence shown here is derived from an EMBL/GenBank/DDBJ whole genome shotgun (WGS) entry which is preliminary data.</text>
</comment>
<evidence type="ECO:0000259" key="4">
    <source>
        <dbReference type="PROSITE" id="PS50111"/>
    </source>
</evidence>